<reference evidence="3" key="1">
    <citation type="journal article" date="2019" name="Int. J. Syst. Evol. Microbiol.">
        <title>The Global Catalogue of Microorganisms (GCM) 10K type strain sequencing project: providing services to taxonomists for standard genome sequencing and annotation.</title>
        <authorList>
            <consortium name="The Broad Institute Genomics Platform"/>
            <consortium name="The Broad Institute Genome Sequencing Center for Infectious Disease"/>
            <person name="Wu L."/>
            <person name="Ma J."/>
        </authorList>
    </citation>
    <scope>NUCLEOTIDE SEQUENCE [LARGE SCALE GENOMIC DNA]</scope>
    <source>
        <strain evidence="3">CCUG 62953</strain>
    </source>
</reference>
<accession>A0ABW3ZJ59</accession>
<proteinExistence type="predicted"/>
<evidence type="ECO:0000313" key="2">
    <source>
        <dbReference type="EMBL" id="MFD1343197.1"/>
    </source>
</evidence>
<dbReference type="EMBL" id="JBHTMU010000020">
    <property type="protein sequence ID" value="MFD1343197.1"/>
    <property type="molecule type" value="Genomic_DNA"/>
</dbReference>
<keyword evidence="3" id="KW-1185">Reference proteome</keyword>
<dbReference type="Proteomes" id="UP001597135">
    <property type="component" value="Unassembled WGS sequence"/>
</dbReference>
<feature type="signal peptide" evidence="1">
    <location>
        <begin position="1"/>
        <end position="27"/>
    </location>
</feature>
<comment type="caution">
    <text evidence="2">The sequence shown here is derived from an EMBL/GenBank/DDBJ whole genome shotgun (WGS) entry which is preliminary data.</text>
</comment>
<protein>
    <submittedName>
        <fullName evidence="2">Uncharacterized protein</fullName>
    </submittedName>
</protein>
<organism evidence="2 3">
    <name type="scientific">Litorisediminicola beolgyonensis</name>
    <dbReference type="NCBI Taxonomy" id="1173614"/>
    <lineage>
        <taxon>Bacteria</taxon>
        <taxon>Pseudomonadati</taxon>
        <taxon>Pseudomonadota</taxon>
        <taxon>Alphaproteobacteria</taxon>
        <taxon>Rhodobacterales</taxon>
        <taxon>Paracoccaceae</taxon>
        <taxon>Litorisediminicola</taxon>
    </lineage>
</organism>
<evidence type="ECO:0000313" key="3">
    <source>
        <dbReference type="Proteomes" id="UP001597135"/>
    </source>
</evidence>
<sequence length="106" mass="10792">MMSPFRSFSLVCLVATAPLVAAAPVLAQDKAAECALQAEMVMAVVAERTGGASAGDAVGTVQAGLEGDVAKYASVVPAVADWVYSLPEKQLGDSVGTSWTEACMAR</sequence>
<evidence type="ECO:0000256" key="1">
    <source>
        <dbReference type="SAM" id="SignalP"/>
    </source>
</evidence>
<name>A0ABW3ZJ59_9RHOB</name>
<gene>
    <name evidence="2" type="ORF">ACFQ4E_12265</name>
</gene>
<feature type="chain" id="PRO_5045300299" evidence="1">
    <location>
        <begin position="28"/>
        <end position="106"/>
    </location>
</feature>
<keyword evidence="1" id="KW-0732">Signal</keyword>